<gene>
    <name evidence="10" type="ORF">SEMRO_2207_G319040.1</name>
</gene>
<evidence type="ECO:0000256" key="4">
    <source>
        <dbReference type="ARBA" id="ARBA00022723"/>
    </source>
</evidence>
<evidence type="ECO:0000313" key="10">
    <source>
        <dbReference type="EMBL" id="CAB9528356.1"/>
    </source>
</evidence>
<comment type="caution">
    <text evidence="10">The sequence shown here is derived from an EMBL/GenBank/DDBJ whole genome shotgun (WGS) entry which is preliminary data.</text>
</comment>
<dbReference type="InterPro" id="IPR005846">
    <property type="entry name" value="A-D-PHexomutase_a/b/a-III"/>
</dbReference>
<dbReference type="Gene3D" id="3.40.120.10">
    <property type="entry name" value="Alpha-D-Glucose-1,6-Bisphosphate, subunit A, domain 3"/>
    <property type="match status" value="3"/>
</dbReference>
<evidence type="ECO:0000256" key="5">
    <source>
        <dbReference type="ARBA" id="ARBA00022842"/>
    </source>
</evidence>
<keyword evidence="4" id="KW-0479">Metal-binding</keyword>
<dbReference type="GO" id="GO:0006166">
    <property type="term" value="P:purine ribonucleoside salvage"/>
    <property type="evidence" value="ECO:0007669"/>
    <property type="project" value="TreeGrafter"/>
</dbReference>
<dbReference type="GO" id="GO:0000287">
    <property type="term" value="F:magnesium ion binding"/>
    <property type="evidence" value="ECO:0007669"/>
    <property type="project" value="InterPro"/>
</dbReference>
<comment type="similarity">
    <text evidence="2">Belongs to the phosphohexose mutase family.</text>
</comment>
<evidence type="ECO:0000256" key="2">
    <source>
        <dbReference type="ARBA" id="ARBA00010231"/>
    </source>
</evidence>
<proteinExistence type="inferred from homology"/>
<dbReference type="InterPro" id="IPR016055">
    <property type="entry name" value="A-D-PHexomutase_a/b/a-I/II/III"/>
</dbReference>
<dbReference type="Proteomes" id="UP001153069">
    <property type="component" value="Unassembled WGS sequence"/>
</dbReference>
<dbReference type="PANTHER" id="PTHR45745">
    <property type="entry name" value="PHOSPHOMANNOMUTASE 45A"/>
    <property type="match status" value="1"/>
</dbReference>
<dbReference type="OrthoDB" id="8300170at2759"/>
<keyword evidence="3" id="KW-0597">Phosphoprotein</keyword>
<dbReference type="InterPro" id="IPR016066">
    <property type="entry name" value="A-D-PHexomutase_CS"/>
</dbReference>
<dbReference type="InterPro" id="IPR005845">
    <property type="entry name" value="A-D-PHexomutase_a/b/a-II"/>
</dbReference>
<name>A0A9N8HWG1_9STRA</name>
<dbReference type="GO" id="GO:0005975">
    <property type="term" value="P:carbohydrate metabolic process"/>
    <property type="evidence" value="ECO:0007669"/>
    <property type="project" value="InterPro"/>
</dbReference>
<organism evidence="10 11">
    <name type="scientific">Seminavis robusta</name>
    <dbReference type="NCBI Taxonomy" id="568900"/>
    <lineage>
        <taxon>Eukaryota</taxon>
        <taxon>Sar</taxon>
        <taxon>Stramenopiles</taxon>
        <taxon>Ochrophyta</taxon>
        <taxon>Bacillariophyta</taxon>
        <taxon>Bacillariophyceae</taxon>
        <taxon>Bacillariophycidae</taxon>
        <taxon>Naviculales</taxon>
        <taxon>Naviculaceae</taxon>
        <taxon>Seminavis</taxon>
    </lineage>
</organism>
<keyword evidence="6" id="KW-0413">Isomerase</keyword>
<dbReference type="SUPFAM" id="SSF55957">
    <property type="entry name" value="Phosphoglucomutase, C-terminal domain"/>
    <property type="match status" value="1"/>
</dbReference>
<dbReference type="PROSITE" id="PS00710">
    <property type="entry name" value="PGM_PMM"/>
    <property type="match status" value="1"/>
</dbReference>
<dbReference type="AlphaFoldDB" id="A0A9N8HWG1"/>
<dbReference type="GO" id="GO:0008973">
    <property type="term" value="F:phosphopentomutase activity"/>
    <property type="evidence" value="ECO:0007669"/>
    <property type="project" value="TreeGrafter"/>
</dbReference>
<dbReference type="Pfam" id="PF02878">
    <property type="entry name" value="PGM_PMM_I"/>
    <property type="match status" value="1"/>
</dbReference>
<dbReference type="Pfam" id="PF02879">
    <property type="entry name" value="PGM_PMM_II"/>
    <property type="match status" value="1"/>
</dbReference>
<comment type="cofactor">
    <cofactor evidence="1">
        <name>Mg(2+)</name>
        <dbReference type="ChEBI" id="CHEBI:18420"/>
    </cofactor>
</comment>
<dbReference type="InterPro" id="IPR036900">
    <property type="entry name" value="A-D-PHexomutase_C_sf"/>
</dbReference>
<feature type="domain" description="Alpha-D-phosphohexomutase alpha/beta/alpha" evidence="9">
    <location>
        <begin position="362"/>
        <end position="485"/>
    </location>
</feature>
<reference evidence="10" key="1">
    <citation type="submission" date="2020-06" db="EMBL/GenBank/DDBJ databases">
        <authorList>
            <consortium name="Plant Systems Biology data submission"/>
        </authorList>
    </citation>
    <scope>NUCLEOTIDE SEQUENCE</scope>
    <source>
        <strain evidence="10">D6</strain>
    </source>
</reference>
<evidence type="ECO:0000313" key="11">
    <source>
        <dbReference type="Proteomes" id="UP001153069"/>
    </source>
</evidence>
<evidence type="ECO:0000259" key="8">
    <source>
        <dbReference type="Pfam" id="PF02879"/>
    </source>
</evidence>
<dbReference type="SUPFAM" id="SSF53738">
    <property type="entry name" value="Phosphoglucomutase, first 3 domains"/>
    <property type="match status" value="3"/>
</dbReference>
<evidence type="ECO:0000259" key="7">
    <source>
        <dbReference type="Pfam" id="PF02878"/>
    </source>
</evidence>
<dbReference type="CDD" id="cd05799">
    <property type="entry name" value="PGM2"/>
    <property type="match status" value="1"/>
</dbReference>
<keyword evidence="5" id="KW-0460">Magnesium</keyword>
<dbReference type="GO" id="GO:0005634">
    <property type="term" value="C:nucleus"/>
    <property type="evidence" value="ECO:0007669"/>
    <property type="project" value="TreeGrafter"/>
</dbReference>
<feature type="domain" description="Alpha-D-phosphohexomutase alpha/beta/alpha" evidence="8">
    <location>
        <begin position="256"/>
        <end position="350"/>
    </location>
</feature>
<evidence type="ECO:0000256" key="1">
    <source>
        <dbReference type="ARBA" id="ARBA00001946"/>
    </source>
</evidence>
<dbReference type="Pfam" id="PF02880">
    <property type="entry name" value="PGM_PMM_III"/>
    <property type="match status" value="1"/>
</dbReference>
<protein>
    <submittedName>
        <fullName evidence="10">Glucose 1,6-bisphosphate synthase</fullName>
    </submittedName>
</protein>
<dbReference type="InterPro" id="IPR005844">
    <property type="entry name" value="A-D-PHexomutase_a/b/a-I"/>
</dbReference>
<keyword evidence="11" id="KW-1185">Reference proteome</keyword>
<evidence type="ECO:0000259" key="9">
    <source>
        <dbReference type="Pfam" id="PF02880"/>
    </source>
</evidence>
<accession>A0A9N8HWG1</accession>
<sequence length="624" mass="68533">MTLDAAIRERAENWAKLDPNPVTSKYVQELLEQASSQTDAAEKICNLFPDGRIGFGTAGLRSTMTPGPMGMNDLVVVQAAQGIAKYVLQQNPAKEGERLGAVIGYDHREQKSLELSSLSFALLTALVFQQAGLDTVLLDGFVATPLVPFTLSKRKAVVGIMITASHNPKNDAGYKVYWNNGCQIRAPVDKGIAEAILENLTPWVNYGALLKARKEQRSAEPCLGLSSPDTTKEMITAYFETIKSCGLVTGQASLLSQFKDDAWKPPSIAYTAMHGVGLPFAVRSYETFGFPPFQAVPSQMNPDPSFPTVPFPNPEEKGALDISKAFAEEHGCDVIIGNDPDADRLAVAERDRKTGKWTVFTGDQIGSMLGCWLYEQVGKPSGKRVSMCASTVSSKMLAEIARVEGFYFEDTLTGFKWIGSRAEELNREGYFALFGYEEAIGFSCGNVVFDKDGISGLGVFTELTYNVYQKGMSLAQHMQSLYDKYGEFCSNNGYFILEDPSVVQKIMDIMTCNGQFMLDTVGPYKVDSTRYLGEPAYDSTTDNKLPRLATSKSSPMITLRFTNGCVAQFRASGTEPKFKYYIEMKGQVGASRENVEAELMKFSETIIRELVKPEEHGLIVPSKG</sequence>
<dbReference type="EMBL" id="CAICTM010002205">
    <property type="protein sequence ID" value="CAB9528356.1"/>
    <property type="molecule type" value="Genomic_DNA"/>
</dbReference>
<dbReference type="PANTHER" id="PTHR45745:SF1">
    <property type="entry name" value="PHOSPHOGLUCOMUTASE 2B-RELATED"/>
    <property type="match status" value="1"/>
</dbReference>
<feature type="domain" description="Alpha-D-phosphohexomutase alpha/beta/alpha" evidence="7">
    <location>
        <begin position="53"/>
        <end position="198"/>
    </location>
</feature>
<evidence type="ECO:0000256" key="3">
    <source>
        <dbReference type="ARBA" id="ARBA00022553"/>
    </source>
</evidence>
<evidence type="ECO:0000256" key="6">
    <source>
        <dbReference type="ARBA" id="ARBA00023235"/>
    </source>
</evidence>